<proteinExistence type="predicted"/>
<dbReference type="EC" id="2.1.1.-" evidence="1"/>
<evidence type="ECO:0000313" key="1">
    <source>
        <dbReference type="EMBL" id="WWQ67361.1"/>
    </source>
</evidence>
<reference evidence="1" key="1">
    <citation type="journal article" date="2025" name="Int. J. Syst. Evol. Microbiol.">
        <title>Streptomyces citrinus sp. nov., with yellow diffusible pigment.</title>
        <authorList>
            <person name="He Y."/>
            <person name="Yang E."/>
            <person name="Xu J."/>
            <person name="Sun Y."/>
            <person name="Sun L."/>
        </authorList>
    </citation>
    <scope>NUCLEOTIDE SEQUENCE</scope>
    <source>
        <strain evidence="1">Q6</strain>
    </source>
</reference>
<name>A0ACD5AJH9_9ACTN</name>
<organism evidence="1 2">
    <name type="scientific">Streptomyces citrinus</name>
    <dbReference type="NCBI Taxonomy" id="3118173"/>
    <lineage>
        <taxon>Bacteria</taxon>
        <taxon>Bacillati</taxon>
        <taxon>Actinomycetota</taxon>
        <taxon>Actinomycetes</taxon>
        <taxon>Kitasatosporales</taxon>
        <taxon>Streptomycetaceae</taxon>
        <taxon>Streptomyces</taxon>
    </lineage>
</organism>
<evidence type="ECO:0000313" key="2">
    <source>
        <dbReference type="Proteomes" id="UP001432251"/>
    </source>
</evidence>
<dbReference type="EMBL" id="CP146022">
    <property type="protein sequence ID" value="WWQ67361.1"/>
    <property type="molecule type" value="Genomic_DNA"/>
</dbReference>
<protein>
    <submittedName>
        <fullName evidence="1">SAM-dependent methyltransferase</fullName>
        <ecNumber evidence="1">2.1.1.-</ecNumber>
    </submittedName>
</protein>
<dbReference type="Proteomes" id="UP001432251">
    <property type="component" value="Chromosome"/>
</dbReference>
<keyword evidence="1" id="KW-0808">Transferase</keyword>
<sequence>MADSAPSAPTSTAAEDAERLRARIDTSRPHPARVYDALLGGKNHYAIDRDAATHALGRNPRGYLDVRHNRDFMRRAVAHLTREAGLRQFLDIGTGLPTQPNVHEIAQAIAPATRVVYVDHDPVVLAHARALLSGGPEGSTDYLDADLRDPEAILAGARATLDLDRPVGLGLAAILHFVEAPAAYEIVATLVDALPSGSAVFLSHLTADLNPEKILPGLKATGLPFTLRSRDEFLRFFTDNGLEPVEPGIVPVHEWRPDGTWDLPAVDPDADLSGLDPLEQAARRGIGDVRAEDINIYGAVALKP</sequence>
<accession>A0ACD5AJH9</accession>
<keyword evidence="1" id="KW-0489">Methyltransferase</keyword>
<gene>
    <name evidence="1" type="ORF">V2W30_31195</name>
</gene>
<keyword evidence="2" id="KW-1185">Reference proteome</keyword>